<comment type="caution">
    <text evidence="1">The sequence shown here is derived from an EMBL/GenBank/DDBJ whole genome shotgun (WGS) entry which is preliminary data.</text>
</comment>
<sequence>MDRDPDLSLLKKFNFVGWPEHKKQVHVKVQKNLVFKECAIVPVVSWQEMLKLVHQCHSGIERSHKGKQCYVMARVG</sequence>
<protein>
    <submittedName>
        <fullName evidence="1">Uncharacterized protein</fullName>
    </submittedName>
</protein>
<reference evidence="1 2" key="1">
    <citation type="submission" date="2023-02" db="EMBL/GenBank/DDBJ databases">
        <title>LHISI_Scaffold_Assembly.</title>
        <authorList>
            <person name="Stuart O.P."/>
            <person name="Cleave R."/>
            <person name="Magrath M.J.L."/>
            <person name="Mikheyev A.S."/>
        </authorList>
    </citation>
    <scope>NUCLEOTIDE SEQUENCE [LARGE SCALE GENOMIC DNA]</scope>
    <source>
        <strain evidence="1">Daus_M_001</strain>
        <tissue evidence="1">Leg muscle</tissue>
    </source>
</reference>
<evidence type="ECO:0000313" key="1">
    <source>
        <dbReference type="EMBL" id="KAJ8872065.1"/>
    </source>
</evidence>
<name>A0ABQ9GJ68_9NEOP</name>
<accession>A0ABQ9GJ68</accession>
<gene>
    <name evidence="1" type="ORF">PR048_025666</name>
</gene>
<dbReference type="Proteomes" id="UP001159363">
    <property type="component" value="Chromosome 10"/>
</dbReference>
<proteinExistence type="predicted"/>
<evidence type="ECO:0000313" key="2">
    <source>
        <dbReference type="Proteomes" id="UP001159363"/>
    </source>
</evidence>
<feature type="non-terminal residue" evidence="1">
    <location>
        <position position="76"/>
    </location>
</feature>
<keyword evidence="2" id="KW-1185">Reference proteome</keyword>
<organism evidence="1 2">
    <name type="scientific">Dryococelus australis</name>
    <dbReference type="NCBI Taxonomy" id="614101"/>
    <lineage>
        <taxon>Eukaryota</taxon>
        <taxon>Metazoa</taxon>
        <taxon>Ecdysozoa</taxon>
        <taxon>Arthropoda</taxon>
        <taxon>Hexapoda</taxon>
        <taxon>Insecta</taxon>
        <taxon>Pterygota</taxon>
        <taxon>Neoptera</taxon>
        <taxon>Polyneoptera</taxon>
        <taxon>Phasmatodea</taxon>
        <taxon>Verophasmatodea</taxon>
        <taxon>Anareolatae</taxon>
        <taxon>Phasmatidae</taxon>
        <taxon>Eurycanthinae</taxon>
        <taxon>Dryococelus</taxon>
    </lineage>
</organism>
<dbReference type="EMBL" id="JARBHB010000011">
    <property type="protein sequence ID" value="KAJ8872065.1"/>
    <property type="molecule type" value="Genomic_DNA"/>
</dbReference>